<feature type="region of interest" description="Disordered" evidence="3">
    <location>
        <begin position="302"/>
        <end position="325"/>
    </location>
</feature>
<dbReference type="InterPro" id="IPR013763">
    <property type="entry name" value="Cyclin-like_dom"/>
</dbReference>
<feature type="compositionally biased region" description="Low complexity" evidence="3">
    <location>
        <begin position="302"/>
        <end position="314"/>
    </location>
</feature>
<evidence type="ECO:0000259" key="5">
    <source>
        <dbReference type="SMART" id="SM01332"/>
    </source>
</evidence>
<keyword evidence="1 2" id="KW-0195">Cyclin</keyword>
<evidence type="ECO:0000256" key="1">
    <source>
        <dbReference type="ARBA" id="ARBA00023127"/>
    </source>
</evidence>
<evidence type="ECO:0000259" key="4">
    <source>
        <dbReference type="SMART" id="SM00385"/>
    </source>
</evidence>
<dbReference type="EMBL" id="HBNS01001366">
    <property type="protein sequence ID" value="CAE4580010.1"/>
    <property type="molecule type" value="Transcribed_RNA"/>
</dbReference>
<proteinExistence type="inferred from homology"/>
<dbReference type="InterPro" id="IPR006671">
    <property type="entry name" value="Cyclin_N"/>
</dbReference>
<dbReference type="PANTHER" id="PTHR10177">
    <property type="entry name" value="CYCLINS"/>
    <property type="match status" value="1"/>
</dbReference>
<dbReference type="Gene3D" id="1.10.472.10">
    <property type="entry name" value="Cyclin-like"/>
    <property type="match status" value="2"/>
</dbReference>
<evidence type="ECO:0000256" key="2">
    <source>
        <dbReference type="RuleBase" id="RU000383"/>
    </source>
</evidence>
<dbReference type="Pfam" id="PF02984">
    <property type="entry name" value="Cyclin_C"/>
    <property type="match status" value="1"/>
</dbReference>
<feature type="compositionally biased region" description="Basic residues" evidence="3">
    <location>
        <begin position="316"/>
        <end position="325"/>
    </location>
</feature>
<organism evidence="6">
    <name type="scientific">Ditylum brightwellii</name>
    <dbReference type="NCBI Taxonomy" id="49249"/>
    <lineage>
        <taxon>Eukaryota</taxon>
        <taxon>Sar</taxon>
        <taxon>Stramenopiles</taxon>
        <taxon>Ochrophyta</taxon>
        <taxon>Bacillariophyta</taxon>
        <taxon>Mediophyceae</taxon>
        <taxon>Lithodesmiophycidae</taxon>
        <taxon>Lithodesmiales</taxon>
        <taxon>Lithodesmiaceae</taxon>
        <taxon>Ditylum</taxon>
    </lineage>
</organism>
<feature type="domain" description="Cyclin C-terminal" evidence="5">
    <location>
        <begin position="174"/>
        <end position="314"/>
    </location>
</feature>
<evidence type="ECO:0000313" key="6">
    <source>
        <dbReference type="EMBL" id="CAE4580010.1"/>
    </source>
</evidence>
<dbReference type="AlphaFoldDB" id="A0A6S8XHU9"/>
<dbReference type="FunFam" id="1.10.472.10:FF:000093">
    <property type="entry name" value="Predicted protein"/>
    <property type="match status" value="1"/>
</dbReference>
<protein>
    <recommendedName>
        <fullName evidence="7">Cyclin-like domain-containing protein</fullName>
    </recommendedName>
</protein>
<accession>A0A6S8XHU9</accession>
<dbReference type="Pfam" id="PF00134">
    <property type="entry name" value="Cyclin_N"/>
    <property type="match status" value="1"/>
</dbReference>
<name>A0A6S8XHU9_9STRA</name>
<sequence>MHRAPKACDFAMNDQVSHEYALTCDQIQVMLHQEETLYACFSNYTRRNENIPENAPVISEAWRQKICEWAFEVVDHFDYDRDIVSQTMNYLDRYVSYSADKGVYISRKEFQLAAVACLYIATKMEGSHRSFQRQTPPLTISTLVELGRGIFSHKAIELMERRVLAVLGWRMHPPTSFRFILHFMKLLNNSERRKLLPKAITDSMHDASRYLSELAVCVSSLSIECKPSTIAIASLLNAMECANPDYLNWEVRDSFLQEVSKVTNICTESDELLSARAALKSMCPAMPTAEHNDVRECMESGSSSPVCVSGSTSTHTNRKRNFAST</sequence>
<dbReference type="SMART" id="SM00385">
    <property type="entry name" value="CYCLIN"/>
    <property type="match status" value="1"/>
</dbReference>
<evidence type="ECO:0008006" key="7">
    <source>
        <dbReference type="Google" id="ProtNLM"/>
    </source>
</evidence>
<dbReference type="InterPro" id="IPR039361">
    <property type="entry name" value="Cyclin"/>
</dbReference>
<comment type="similarity">
    <text evidence="2">Belongs to the cyclin family.</text>
</comment>
<dbReference type="InterPro" id="IPR004367">
    <property type="entry name" value="Cyclin_C-dom"/>
</dbReference>
<reference evidence="6" key="1">
    <citation type="submission" date="2021-01" db="EMBL/GenBank/DDBJ databases">
        <authorList>
            <person name="Corre E."/>
            <person name="Pelletier E."/>
            <person name="Niang G."/>
            <person name="Scheremetjew M."/>
            <person name="Finn R."/>
            <person name="Kale V."/>
            <person name="Holt S."/>
            <person name="Cochrane G."/>
            <person name="Meng A."/>
            <person name="Brown T."/>
            <person name="Cohen L."/>
        </authorList>
    </citation>
    <scope>NUCLEOTIDE SEQUENCE</scope>
    <source>
        <strain evidence="6">GSO104</strain>
    </source>
</reference>
<evidence type="ECO:0000256" key="3">
    <source>
        <dbReference type="SAM" id="MobiDB-lite"/>
    </source>
</evidence>
<dbReference type="SMART" id="SM01332">
    <property type="entry name" value="Cyclin_C"/>
    <property type="match status" value="1"/>
</dbReference>
<dbReference type="SUPFAM" id="SSF47954">
    <property type="entry name" value="Cyclin-like"/>
    <property type="match status" value="2"/>
</dbReference>
<feature type="domain" description="Cyclin-like" evidence="4">
    <location>
        <begin position="68"/>
        <end position="165"/>
    </location>
</feature>
<gene>
    <name evidence="6" type="ORF">DBRI00130_LOCUS1094</name>
</gene>
<dbReference type="InterPro" id="IPR036915">
    <property type="entry name" value="Cyclin-like_sf"/>
</dbReference>